<evidence type="ECO:0000313" key="3">
    <source>
        <dbReference type="EMBL" id="RKR73495.1"/>
    </source>
</evidence>
<sequence length="125" mass="13131">MVDGETERFGRERPHMSNFDPNQPVQQVYVQFAPKPQSNGLAIASLILGIVGAALSLIPIAGIFLCWLPALLAIIFGFIGVGTANRAGGFRRTQAIAGIVCGFLPVPIILILLALVVPFSASSGS</sequence>
<dbReference type="EMBL" id="RBKS01000001">
    <property type="protein sequence ID" value="RKR73495.1"/>
    <property type="molecule type" value="Genomic_DNA"/>
</dbReference>
<keyword evidence="2" id="KW-0812">Transmembrane</keyword>
<keyword evidence="2" id="KW-0472">Membrane</keyword>
<protein>
    <recommendedName>
        <fullName evidence="5">DUF4190 domain-containing protein</fullName>
    </recommendedName>
</protein>
<proteinExistence type="predicted"/>
<feature type="transmembrane region" description="Helical" evidence="2">
    <location>
        <begin position="96"/>
        <end position="119"/>
    </location>
</feature>
<keyword evidence="4" id="KW-1185">Reference proteome</keyword>
<evidence type="ECO:0000256" key="2">
    <source>
        <dbReference type="SAM" id="Phobius"/>
    </source>
</evidence>
<name>A0A495IED8_9MICO</name>
<accession>A0A495IED8</accession>
<feature type="compositionally biased region" description="Basic and acidic residues" evidence="1">
    <location>
        <begin position="1"/>
        <end position="15"/>
    </location>
</feature>
<reference evidence="3 4" key="1">
    <citation type="submission" date="2018-10" db="EMBL/GenBank/DDBJ databases">
        <title>Sequencing the genomes of 1000 actinobacteria strains.</title>
        <authorList>
            <person name="Klenk H.-P."/>
        </authorList>
    </citation>
    <scope>NUCLEOTIDE SEQUENCE [LARGE SCALE GENOMIC DNA]</scope>
    <source>
        <strain evidence="3 4">DSM 17894</strain>
    </source>
</reference>
<gene>
    <name evidence="3" type="ORF">C8E83_0588</name>
</gene>
<keyword evidence="2" id="KW-1133">Transmembrane helix</keyword>
<dbReference type="AlphaFoldDB" id="A0A495IED8"/>
<organism evidence="3 4">
    <name type="scientific">Frondihabitans australicus</name>
    <dbReference type="NCBI Taxonomy" id="386892"/>
    <lineage>
        <taxon>Bacteria</taxon>
        <taxon>Bacillati</taxon>
        <taxon>Actinomycetota</taxon>
        <taxon>Actinomycetes</taxon>
        <taxon>Micrococcales</taxon>
        <taxon>Microbacteriaceae</taxon>
        <taxon>Frondihabitans</taxon>
    </lineage>
</organism>
<feature type="transmembrane region" description="Helical" evidence="2">
    <location>
        <begin position="41"/>
        <end position="61"/>
    </location>
</feature>
<evidence type="ECO:0008006" key="5">
    <source>
        <dbReference type="Google" id="ProtNLM"/>
    </source>
</evidence>
<evidence type="ECO:0000313" key="4">
    <source>
        <dbReference type="Proteomes" id="UP000280008"/>
    </source>
</evidence>
<comment type="caution">
    <text evidence="3">The sequence shown here is derived from an EMBL/GenBank/DDBJ whole genome shotgun (WGS) entry which is preliminary data.</text>
</comment>
<dbReference type="Proteomes" id="UP000280008">
    <property type="component" value="Unassembled WGS sequence"/>
</dbReference>
<feature type="transmembrane region" description="Helical" evidence="2">
    <location>
        <begin position="67"/>
        <end position="84"/>
    </location>
</feature>
<feature type="region of interest" description="Disordered" evidence="1">
    <location>
        <begin position="1"/>
        <end position="22"/>
    </location>
</feature>
<evidence type="ECO:0000256" key="1">
    <source>
        <dbReference type="SAM" id="MobiDB-lite"/>
    </source>
</evidence>